<dbReference type="RefSeq" id="WP_210222811.1">
    <property type="nucleotide sequence ID" value="NZ_CP072801.1"/>
</dbReference>
<organism evidence="1 2">
    <name type="scientific">Thiothrix litoralis</name>
    <dbReference type="NCBI Taxonomy" id="2891210"/>
    <lineage>
        <taxon>Bacteria</taxon>
        <taxon>Pseudomonadati</taxon>
        <taxon>Pseudomonadota</taxon>
        <taxon>Gammaproteobacteria</taxon>
        <taxon>Thiotrichales</taxon>
        <taxon>Thiotrichaceae</taxon>
        <taxon>Thiothrix</taxon>
    </lineage>
</organism>
<reference evidence="1 2" key="1">
    <citation type="submission" date="2021-04" db="EMBL/GenBank/DDBJ databases">
        <title>Genomics, taxonomy and metabolism of representatives of sulfur bacteria of the genus Thiothrix: Thiothrix fructosivorans QT, Thiothrix unzii A1T and three new species, Thiothrix subterranea sp. nov., Thiothrix litoralis sp. nov. and 'Candidatus Thiothrix anitrata' sp. nov.</title>
        <authorList>
            <person name="Ravin N.V."/>
            <person name="Smolyakov D."/>
            <person name="Rudenko T.S."/>
            <person name="Mardanov A.V."/>
            <person name="Beletsky A.V."/>
            <person name="Markov N.D."/>
            <person name="Fomenkov A.I."/>
            <person name="Roberts R.J."/>
            <person name="Karnachuk O.V."/>
            <person name="Novikov A."/>
            <person name="Grabovich M.Y."/>
        </authorList>
    </citation>
    <scope>NUCLEOTIDE SEQUENCE [LARGE SCALE GENOMIC DNA]</scope>
    <source>
        <strain evidence="1 2">AS</strain>
    </source>
</reference>
<evidence type="ECO:0000313" key="1">
    <source>
        <dbReference type="EMBL" id="QTR46476.1"/>
    </source>
</evidence>
<dbReference type="EMBL" id="CP072801">
    <property type="protein sequence ID" value="QTR46476.1"/>
    <property type="molecule type" value="Genomic_DNA"/>
</dbReference>
<accession>A0ABX7WT92</accession>
<name>A0ABX7WT92_9GAMM</name>
<gene>
    <name evidence="1" type="ORF">J9253_00480</name>
</gene>
<sequence length="105" mass="11321">MGKKNGVSCRFGVSCQFVVQAPFAVQLSTVFHPGGESPPLLAWACHRGKGGSAICGVFAAFGRVWGALRWKKGNLSGNQHAADTTAQRWYLVTHLYNNKGTKPCK</sequence>
<dbReference type="Proteomes" id="UP000672039">
    <property type="component" value="Chromosome"/>
</dbReference>
<evidence type="ECO:0000313" key="2">
    <source>
        <dbReference type="Proteomes" id="UP000672039"/>
    </source>
</evidence>
<proteinExistence type="predicted"/>
<protein>
    <submittedName>
        <fullName evidence="1">Uncharacterized protein</fullName>
    </submittedName>
</protein>
<keyword evidence="2" id="KW-1185">Reference proteome</keyword>